<dbReference type="SUPFAM" id="SSF53474">
    <property type="entry name" value="alpha/beta-Hydrolases"/>
    <property type="match status" value="1"/>
</dbReference>
<dbReference type="Proteomes" id="UP000294257">
    <property type="component" value="Unassembled WGS sequence"/>
</dbReference>
<dbReference type="PIRSF" id="PIRSF029171">
    <property type="entry name" value="Esterase_LipA"/>
    <property type="match status" value="1"/>
</dbReference>
<dbReference type="AlphaFoldDB" id="A0A4Q7KVX1"/>
<dbReference type="InterPro" id="IPR005152">
    <property type="entry name" value="Lipase_secreted"/>
</dbReference>
<protein>
    <submittedName>
        <fullName evidence="2">Secretory lipase</fullName>
    </submittedName>
</protein>
<sequence>MKRWLLAALTAVLTAVVATPSAATTAADAGRPGDVLSAIETPAYLFVGIPLDTRAWKISYRSTTATGAPTVVTGTILVPNRPHPGPRPLVGFAVGTQGLADRCAPSRTLTHGLQYEGLLIGEMLSRGWAIALTDYPGLGTPGVHPYVVGRALGPAVLDSMRAARRLPSAGLDPAGPLAIHGYSEGGNASGWAAQLQPSYAPDLPLAGATVGAAPADLRGLAATHDGSLLAFLLFYAAIGFDAAYPELRLDRYLTDAGRFTVAALRDTCIGDATVRSLVLPHRIDQITTTNPLHQPDWLARLTANDLGTLAPATPVLLGNAGQDEVIPAQQGRDLYRRWCRLGVNAHVADIPFGEHITGYLSFAGPALTFLADRFADRPLPRRTDCVRP</sequence>
<organism evidence="2 3">
    <name type="scientific">Herbihabitans rhizosphaerae</name>
    <dbReference type="NCBI Taxonomy" id="1872711"/>
    <lineage>
        <taxon>Bacteria</taxon>
        <taxon>Bacillati</taxon>
        <taxon>Actinomycetota</taxon>
        <taxon>Actinomycetes</taxon>
        <taxon>Pseudonocardiales</taxon>
        <taxon>Pseudonocardiaceae</taxon>
        <taxon>Herbihabitans</taxon>
    </lineage>
</organism>
<dbReference type="InterPro" id="IPR029058">
    <property type="entry name" value="AB_hydrolase_fold"/>
</dbReference>
<evidence type="ECO:0000313" key="3">
    <source>
        <dbReference type="Proteomes" id="UP000294257"/>
    </source>
</evidence>
<dbReference type="PANTHER" id="PTHR34853:SF1">
    <property type="entry name" value="LIPASE 5"/>
    <property type="match status" value="1"/>
</dbReference>
<dbReference type="GO" id="GO:0004806">
    <property type="term" value="F:triacylglycerol lipase activity"/>
    <property type="evidence" value="ECO:0007669"/>
    <property type="project" value="InterPro"/>
</dbReference>
<keyword evidence="3" id="KW-1185">Reference proteome</keyword>
<dbReference type="Pfam" id="PF03583">
    <property type="entry name" value="LIP"/>
    <property type="match status" value="1"/>
</dbReference>
<dbReference type="OrthoDB" id="9798122at2"/>
<proteinExistence type="predicted"/>
<gene>
    <name evidence="2" type="ORF">EV193_103188</name>
</gene>
<accession>A0A4Q7KVX1</accession>
<dbReference type="Gene3D" id="3.40.50.1820">
    <property type="entry name" value="alpha/beta hydrolase"/>
    <property type="match status" value="1"/>
</dbReference>
<evidence type="ECO:0000313" key="2">
    <source>
        <dbReference type="EMBL" id="RZS40874.1"/>
    </source>
</evidence>
<comment type="caution">
    <text evidence="2">The sequence shown here is derived from an EMBL/GenBank/DDBJ whole genome shotgun (WGS) entry which is preliminary data.</text>
</comment>
<reference evidence="2 3" key="1">
    <citation type="submission" date="2019-02" db="EMBL/GenBank/DDBJ databases">
        <title>Genomic Encyclopedia of Type Strains, Phase IV (KMG-IV): sequencing the most valuable type-strain genomes for metagenomic binning, comparative biology and taxonomic classification.</title>
        <authorList>
            <person name="Goeker M."/>
        </authorList>
    </citation>
    <scope>NUCLEOTIDE SEQUENCE [LARGE SCALE GENOMIC DNA]</scope>
    <source>
        <strain evidence="2 3">DSM 101727</strain>
    </source>
</reference>
<dbReference type="EMBL" id="SGWQ01000003">
    <property type="protein sequence ID" value="RZS40874.1"/>
    <property type="molecule type" value="Genomic_DNA"/>
</dbReference>
<dbReference type="Gene3D" id="1.10.260.130">
    <property type="match status" value="1"/>
</dbReference>
<evidence type="ECO:0000256" key="1">
    <source>
        <dbReference type="SAM" id="SignalP"/>
    </source>
</evidence>
<feature type="signal peptide" evidence="1">
    <location>
        <begin position="1"/>
        <end position="22"/>
    </location>
</feature>
<dbReference type="GO" id="GO:0016042">
    <property type="term" value="P:lipid catabolic process"/>
    <property type="evidence" value="ECO:0007669"/>
    <property type="project" value="InterPro"/>
</dbReference>
<name>A0A4Q7KVX1_9PSEU</name>
<feature type="chain" id="PRO_5039233563" evidence="1">
    <location>
        <begin position="23"/>
        <end position="388"/>
    </location>
</feature>
<dbReference type="PANTHER" id="PTHR34853">
    <property type="match status" value="1"/>
</dbReference>
<keyword evidence="1" id="KW-0732">Signal</keyword>
<dbReference type="RefSeq" id="WP_130343864.1">
    <property type="nucleotide sequence ID" value="NZ_SGWQ01000003.1"/>
</dbReference>